<evidence type="ECO:0000256" key="1">
    <source>
        <dbReference type="ARBA" id="ARBA00004651"/>
    </source>
</evidence>
<feature type="transmembrane region" description="Helical" evidence="7">
    <location>
        <begin position="380"/>
        <end position="398"/>
    </location>
</feature>
<evidence type="ECO:0000259" key="8">
    <source>
        <dbReference type="PROSITE" id="PS50850"/>
    </source>
</evidence>
<name>A0ABV0IRT6_9NEIS</name>
<keyword evidence="5 7" id="KW-1133">Transmembrane helix</keyword>
<comment type="subcellular location">
    <subcellularLocation>
        <location evidence="1">Cell membrane</location>
        <topology evidence="1">Multi-pass membrane protein</topology>
    </subcellularLocation>
</comment>
<dbReference type="Gene3D" id="1.20.1720.10">
    <property type="entry name" value="Multidrug resistance protein D"/>
    <property type="match status" value="1"/>
</dbReference>
<evidence type="ECO:0000313" key="10">
    <source>
        <dbReference type="Proteomes" id="UP001462502"/>
    </source>
</evidence>
<proteinExistence type="predicted"/>
<dbReference type="Proteomes" id="UP001462502">
    <property type="component" value="Unassembled WGS sequence"/>
</dbReference>
<dbReference type="InterPro" id="IPR036259">
    <property type="entry name" value="MFS_trans_sf"/>
</dbReference>
<feature type="transmembrane region" description="Helical" evidence="7">
    <location>
        <begin position="89"/>
        <end position="107"/>
    </location>
</feature>
<dbReference type="SUPFAM" id="SSF103473">
    <property type="entry name" value="MFS general substrate transporter"/>
    <property type="match status" value="1"/>
</dbReference>
<dbReference type="EMBL" id="JBDXMI010000001">
    <property type="protein sequence ID" value="MEO9383305.1"/>
    <property type="molecule type" value="Genomic_DNA"/>
</dbReference>
<feature type="transmembrane region" description="Helical" evidence="7">
    <location>
        <begin position="113"/>
        <end position="134"/>
    </location>
</feature>
<organism evidence="9 10">
    <name type="scientific">Chromobacterium phragmitis</name>
    <dbReference type="NCBI Taxonomy" id="2202141"/>
    <lineage>
        <taxon>Bacteria</taxon>
        <taxon>Pseudomonadati</taxon>
        <taxon>Pseudomonadota</taxon>
        <taxon>Betaproteobacteria</taxon>
        <taxon>Neisseriales</taxon>
        <taxon>Chromobacteriaceae</taxon>
        <taxon>Chromobacterium</taxon>
    </lineage>
</organism>
<evidence type="ECO:0000256" key="5">
    <source>
        <dbReference type="ARBA" id="ARBA00022989"/>
    </source>
</evidence>
<feature type="transmembrane region" description="Helical" evidence="7">
    <location>
        <begin position="250"/>
        <end position="275"/>
    </location>
</feature>
<keyword evidence="3" id="KW-1003">Cell membrane</keyword>
<sequence length="405" mass="41933">MSKASAQTAAAPLEAARPAARVMVLCCLIVFMAQMATTVYLPSLPAVMRELAMSQSMVEMSISGFVVGAALPVLFWGSAADRWGRRGPLLVSLALFVLCSALLAAVGSAAELLALRVLQGIAAGGAAIIARIIVRDNWSGDELARRLSVLSIAFITALGGGQFIGGLIGEYSRWQLGFVLMAATGSFAALLSMSLPLQGGRPPAARRGGSPYWQILRRPGFVLPACAGGLGFATTVTLQEVSPFVFQEHFGLAVASFGNIGLLIGLAYFCGAMTVNRTVAKLGGKTLMRAGALLMAAATVAMLLCWHLGALEAGAGLLLFVGLYCLTIFGQAVLFPNSMATAVSDAKDHGAHAMALCGFLQQGLAGIAATASVLLHHNGAWTLAVAALGLITLMQVLFQARLRAA</sequence>
<reference evidence="9 10" key="1">
    <citation type="submission" date="2024-05" db="EMBL/GenBank/DDBJ databases">
        <authorList>
            <person name="De Oliveira J.P."/>
            <person name="Noriler S.A."/>
            <person name="De Oliveira A.G."/>
            <person name="Sipoli D.S."/>
        </authorList>
    </citation>
    <scope>NUCLEOTIDE SEQUENCE [LARGE SCALE GENOMIC DNA]</scope>
    <source>
        <strain evidence="9 10">LABIM192</strain>
    </source>
</reference>
<dbReference type="PROSITE" id="PS50850">
    <property type="entry name" value="MFS"/>
    <property type="match status" value="1"/>
</dbReference>
<evidence type="ECO:0000256" key="7">
    <source>
        <dbReference type="SAM" id="Phobius"/>
    </source>
</evidence>
<feature type="transmembrane region" description="Helical" evidence="7">
    <location>
        <begin position="60"/>
        <end position="77"/>
    </location>
</feature>
<comment type="caution">
    <text evidence="9">The sequence shown here is derived from an EMBL/GenBank/DDBJ whole genome shotgun (WGS) entry which is preliminary data.</text>
</comment>
<dbReference type="Pfam" id="PF07690">
    <property type="entry name" value="MFS_1"/>
    <property type="match status" value="1"/>
</dbReference>
<feature type="domain" description="Major facilitator superfamily (MFS) profile" evidence="8">
    <location>
        <begin position="22"/>
        <end position="405"/>
    </location>
</feature>
<feature type="transmembrane region" description="Helical" evidence="7">
    <location>
        <begin position="174"/>
        <end position="197"/>
    </location>
</feature>
<feature type="transmembrane region" description="Helical" evidence="7">
    <location>
        <begin position="287"/>
        <end position="309"/>
    </location>
</feature>
<evidence type="ECO:0000256" key="2">
    <source>
        <dbReference type="ARBA" id="ARBA00022448"/>
    </source>
</evidence>
<evidence type="ECO:0000256" key="6">
    <source>
        <dbReference type="ARBA" id="ARBA00023136"/>
    </source>
</evidence>
<feature type="transmembrane region" description="Helical" evidence="7">
    <location>
        <begin position="355"/>
        <end position="374"/>
    </location>
</feature>
<keyword evidence="6 7" id="KW-0472">Membrane</keyword>
<dbReference type="PANTHER" id="PTHR42718">
    <property type="entry name" value="MAJOR FACILITATOR SUPERFAMILY MULTIDRUG TRANSPORTER MFSC"/>
    <property type="match status" value="1"/>
</dbReference>
<evidence type="ECO:0000256" key="3">
    <source>
        <dbReference type="ARBA" id="ARBA00022475"/>
    </source>
</evidence>
<accession>A0ABV0IRT6</accession>
<dbReference type="InterPro" id="IPR020846">
    <property type="entry name" value="MFS_dom"/>
</dbReference>
<protein>
    <submittedName>
        <fullName evidence="9">MFS transporter</fullName>
    </submittedName>
</protein>
<feature type="transmembrane region" description="Helical" evidence="7">
    <location>
        <begin position="146"/>
        <end position="168"/>
    </location>
</feature>
<feature type="transmembrane region" description="Helical" evidence="7">
    <location>
        <begin position="218"/>
        <end position="238"/>
    </location>
</feature>
<feature type="transmembrane region" description="Helical" evidence="7">
    <location>
        <begin position="315"/>
        <end position="335"/>
    </location>
</feature>
<evidence type="ECO:0000256" key="4">
    <source>
        <dbReference type="ARBA" id="ARBA00022692"/>
    </source>
</evidence>
<keyword evidence="4 7" id="KW-0812">Transmembrane</keyword>
<dbReference type="RefSeq" id="WP_347937325.1">
    <property type="nucleotide sequence ID" value="NZ_JBDXMI010000001.1"/>
</dbReference>
<feature type="transmembrane region" description="Helical" evidence="7">
    <location>
        <begin position="20"/>
        <end position="40"/>
    </location>
</feature>
<evidence type="ECO:0000313" key="9">
    <source>
        <dbReference type="EMBL" id="MEO9383305.1"/>
    </source>
</evidence>
<keyword evidence="10" id="KW-1185">Reference proteome</keyword>
<gene>
    <name evidence="9" type="ORF">ABI908_04120</name>
</gene>
<dbReference type="PANTHER" id="PTHR42718:SF46">
    <property type="entry name" value="BLR6921 PROTEIN"/>
    <property type="match status" value="1"/>
</dbReference>
<keyword evidence="2" id="KW-0813">Transport</keyword>
<dbReference type="InterPro" id="IPR011701">
    <property type="entry name" value="MFS"/>
</dbReference>